<dbReference type="AlphaFoldDB" id="Q92V73"/>
<name>Q92V73_RHIME</name>
<reference evidence="1 2" key="1">
    <citation type="journal article" date="2001" name="Proc. Natl. Acad. Sci. U.S.A.">
        <title>The complete sequence of the 1,683-kb pSymB megaplasmid from the N2-fixing endosymbiont Sinorhizobium meliloti.</title>
        <authorList>
            <person name="Finan T.M."/>
            <person name="Weidner S."/>
            <person name="Wong K."/>
            <person name="Buhrmester J."/>
            <person name="Chain P."/>
            <person name="Vorholter F.J."/>
            <person name="Hernandez-Lucas I."/>
            <person name="Becker A."/>
            <person name="Cowie A."/>
            <person name="Gouzy J."/>
            <person name="Golding B."/>
            <person name="Puhler A."/>
        </authorList>
    </citation>
    <scope>NUCLEOTIDE SEQUENCE [LARGE SCALE GENOMIC DNA]</scope>
    <source>
        <strain evidence="1 2">1021</strain>
        <plasmid evidence="2">Plasmid pSymB</plasmid>
    </source>
</reference>
<keyword evidence="2" id="KW-1185">Reference proteome</keyword>
<dbReference type="KEGG" id="sme:SM_b21172"/>
<evidence type="ECO:0000313" key="2">
    <source>
        <dbReference type="Proteomes" id="UP000001976"/>
    </source>
</evidence>
<dbReference type="PIR" id="F95946">
    <property type="entry name" value="F95946"/>
</dbReference>
<sequence length="269" mass="30104">MRALVKSCSLGMSCDLSFGCAAKRQQGMDGERSAAALFGEKRNRRDGKRLADEFGEDRFERHSHGPLHFFRHRPRKCQMELELLEDVWVAPCGQVLALTLRKPLRIAAGEIGFRKRRPEWLETANRLLRKALQGRPRLGGDEREEGADLMQDDLRHFERLDLRGELVESRDQVGFTAAGAKPEGCLQCPVETVTAGLGRQCHLLFTSYCRIFRAVQGAAGERVASQPTRGGLRQPVIGRRREVDCIAHGFTLSSSVASTQFAPSRWFAG</sequence>
<protein>
    <submittedName>
        <fullName evidence="1">Uncharacterized protein</fullName>
    </submittedName>
</protein>
<dbReference type="EnsemblBacteria" id="CAC49238">
    <property type="protein sequence ID" value="CAC49238"/>
    <property type="gene ID" value="SM_b21172"/>
</dbReference>
<evidence type="ECO:0000313" key="1">
    <source>
        <dbReference type="EMBL" id="CAC49238.1"/>
    </source>
</evidence>
<reference evidence="2" key="2">
    <citation type="journal article" date="2001" name="Science">
        <title>The composite genome of the legume symbiont Sinorhizobium meliloti.</title>
        <authorList>
            <person name="Galibert F."/>
            <person name="Finan T.M."/>
            <person name="Long S.R."/>
            <person name="Puehler A."/>
            <person name="Abola P."/>
            <person name="Ampe F."/>
            <person name="Barloy-Hubler F."/>
            <person name="Barnett M.J."/>
            <person name="Becker A."/>
            <person name="Boistard P."/>
            <person name="Bothe G."/>
            <person name="Boutry M."/>
            <person name="Bowser L."/>
            <person name="Buhrmester J."/>
            <person name="Cadieu E."/>
            <person name="Capela D."/>
            <person name="Chain P."/>
            <person name="Cowie A."/>
            <person name="Davis R.W."/>
            <person name="Dreano S."/>
            <person name="Federspiel N.A."/>
            <person name="Fisher R.F."/>
            <person name="Gloux S."/>
            <person name="Godrie T."/>
            <person name="Goffeau A."/>
            <person name="Golding B."/>
            <person name="Gouzy J."/>
            <person name="Gurjal M."/>
            <person name="Hernandez-Lucas I."/>
            <person name="Hong A."/>
            <person name="Huizar L."/>
            <person name="Hyman R.W."/>
            <person name="Jones T."/>
            <person name="Kahn D."/>
            <person name="Kahn M.L."/>
            <person name="Kalman S."/>
            <person name="Keating D.H."/>
            <person name="Kiss E."/>
            <person name="Komp C."/>
            <person name="Lelaure V."/>
            <person name="Masuy D."/>
            <person name="Palm C."/>
            <person name="Peck M.C."/>
            <person name="Pohl T.M."/>
            <person name="Portetelle D."/>
            <person name="Purnelle B."/>
            <person name="Ramsperger U."/>
            <person name="Surzycki R."/>
            <person name="Thebault P."/>
            <person name="Vandenbol M."/>
            <person name="Vorhoelter F.J."/>
            <person name="Weidner S."/>
            <person name="Wells D.H."/>
            <person name="Wong K."/>
            <person name="Yeh K.-C."/>
            <person name="Batut J."/>
        </authorList>
    </citation>
    <scope>NUCLEOTIDE SEQUENCE [LARGE SCALE GENOMIC DNA]</scope>
    <source>
        <strain evidence="2">1021</strain>
        <plasmid evidence="2">Plasmid pSymB</plasmid>
    </source>
</reference>
<keyword evidence="1" id="KW-0614">Plasmid</keyword>
<organism evidence="1 2">
    <name type="scientific">Rhizobium meliloti (strain 1021)</name>
    <name type="common">Ensifer meliloti</name>
    <name type="synonym">Sinorhizobium meliloti</name>
    <dbReference type="NCBI Taxonomy" id="266834"/>
    <lineage>
        <taxon>Bacteria</taxon>
        <taxon>Pseudomonadati</taxon>
        <taxon>Pseudomonadota</taxon>
        <taxon>Alphaproteobacteria</taxon>
        <taxon>Hyphomicrobiales</taxon>
        <taxon>Rhizobiaceae</taxon>
        <taxon>Sinorhizobium/Ensifer group</taxon>
        <taxon>Sinorhizobium</taxon>
    </lineage>
</organism>
<dbReference type="Proteomes" id="UP000001976">
    <property type="component" value="Plasmid pSymB"/>
</dbReference>
<accession>Q92V73</accession>
<dbReference type="HOGENOM" id="CLU_1033960_0_0_5"/>
<gene>
    <name evidence="1" type="ORF">SM_b21172</name>
</gene>
<dbReference type="EMBL" id="AL591985">
    <property type="protein sequence ID" value="CAC49238.1"/>
    <property type="molecule type" value="Genomic_DNA"/>
</dbReference>
<proteinExistence type="predicted"/>
<geneLocation type="plasmid" evidence="1 2">
    <name>pSymB</name>
</geneLocation>